<keyword evidence="5" id="KW-1185">Reference proteome</keyword>
<dbReference type="PANTHER" id="PTHR12258">
    <property type="entry name" value="JANUS-A/JANUS-B"/>
    <property type="match status" value="1"/>
</dbReference>
<dbReference type="InterPro" id="IPR007702">
    <property type="entry name" value="Janus"/>
</dbReference>
<sequence>MVEHALNPIRPSVHEHCAAGMVCVVGRAVTRLCVPCTVRIFTVAMADALGKVPDAEVDPEGTFKYILVRIKVKDGTEYKDIVRGTKSAGQYHNHIFEKVTPPITALGLECNCLGGGKIEHNSKDKKMRVFGESTVSAFQFNVPVRAFSPEGNGHQTEERKTFSKPPENNICCVCVCPIYFRAMAKQIIQCLLRS</sequence>
<proteinExistence type="inferred from homology"/>
<evidence type="ECO:0000313" key="5">
    <source>
        <dbReference type="Proteomes" id="UP000472277"/>
    </source>
</evidence>
<dbReference type="GO" id="GO:0005829">
    <property type="term" value="C:cytosol"/>
    <property type="evidence" value="ECO:0007669"/>
    <property type="project" value="TreeGrafter"/>
</dbReference>
<evidence type="ECO:0000313" key="4">
    <source>
        <dbReference type="Ensembl" id="ENSSTUP00000067671.1"/>
    </source>
</evidence>
<dbReference type="Ensembl" id="ENSSTUT00000071761.1">
    <property type="protein sequence ID" value="ENSSTUP00000067671.1"/>
    <property type="gene ID" value="ENSSTUG00000029600.1"/>
</dbReference>
<dbReference type="InterPro" id="IPR038596">
    <property type="entry name" value="Janus_sf"/>
</dbReference>
<comment type="similarity">
    <text evidence="1">Belongs to the janus family.</text>
</comment>
<name>A0A674B9T9_SALTR</name>
<dbReference type="Gene3D" id="3.50.20.20">
    <property type="entry name" value="Janus/Ocnus"/>
    <property type="match status" value="1"/>
</dbReference>
<dbReference type="GeneTree" id="ENSGT00390000002738"/>
<dbReference type="GO" id="GO:0101006">
    <property type="term" value="F:protein histidine phosphatase activity"/>
    <property type="evidence" value="ECO:0007669"/>
    <property type="project" value="TreeGrafter"/>
</dbReference>
<evidence type="ECO:0000256" key="2">
    <source>
        <dbReference type="PIRSR" id="PIRSR607702-1"/>
    </source>
</evidence>
<evidence type="ECO:0000256" key="1">
    <source>
        <dbReference type="ARBA" id="ARBA00010971"/>
    </source>
</evidence>
<evidence type="ECO:0000256" key="3">
    <source>
        <dbReference type="PIRSR" id="PIRSR607702-2"/>
    </source>
</evidence>
<protein>
    <submittedName>
        <fullName evidence="4">Si:dkey-51e6.1</fullName>
    </submittedName>
</protein>
<dbReference type="SUPFAM" id="SSF143724">
    <property type="entry name" value="PHP14-like"/>
    <property type="match status" value="1"/>
</dbReference>
<feature type="active site" description="Proton acceptor" evidence="2">
    <location>
        <position position="92"/>
    </location>
</feature>
<dbReference type="AlphaFoldDB" id="A0A674B9T9"/>
<dbReference type="Pfam" id="PF05005">
    <property type="entry name" value="Ocnus"/>
    <property type="match status" value="1"/>
</dbReference>
<dbReference type="Proteomes" id="UP000472277">
    <property type="component" value="Chromosome 22"/>
</dbReference>
<dbReference type="InParanoid" id="A0A674B9T9"/>
<reference evidence="4" key="1">
    <citation type="submission" date="2025-08" db="UniProtKB">
        <authorList>
            <consortium name="Ensembl"/>
        </authorList>
    </citation>
    <scope>IDENTIFICATION</scope>
</reference>
<organism evidence="4 5">
    <name type="scientific">Salmo trutta</name>
    <name type="common">Brown trout</name>
    <dbReference type="NCBI Taxonomy" id="8032"/>
    <lineage>
        <taxon>Eukaryota</taxon>
        <taxon>Metazoa</taxon>
        <taxon>Chordata</taxon>
        <taxon>Craniata</taxon>
        <taxon>Vertebrata</taxon>
        <taxon>Euteleostomi</taxon>
        <taxon>Actinopterygii</taxon>
        <taxon>Neopterygii</taxon>
        <taxon>Teleostei</taxon>
        <taxon>Protacanthopterygii</taxon>
        <taxon>Salmoniformes</taxon>
        <taxon>Salmonidae</taxon>
        <taxon>Salmoninae</taxon>
        <taxon>Salmo</taxon>
    </lineage>
</organism>
<dbReference type="PANTHER" id="PTHR12258:SF11">
    <property type="entry name" value="14 KDA PHOSPHOHISTIDINE PHOSPHATASE"/>
    <property type="match status" value="1"/>
</dbReference>
<reference evidence="4" key="2">
    <citation type="submission" date="2025-09" db="UniProtKB">
        <authorList>
            <consortium name="Ensembl"/>
        </authorList>
    </citation>
    <scope>IDENTIFICATION</scope>
</reference>
<accession>A0A674B9T9</accession>
<feature type="binding site" evidence="3">
    <location>
        <position position="64"/>
    </location>
    <ligand>
        <name>substrate</name>
    </ligand>
</feature>